<protein>
    <submittedName>
        <fullName evidence="1">Uncharacterized protein</fullName>
    </submittedName>
</protein>
<dbReference type="AlphaFoldDB" id="A0A653BN64"/>
<keyword evidence="2" id="KW-1185">Reference proteome</keyword>
<proteinExistence type="predicted"/>
<name>A0A653BN64_CALMS</name>
<dbReference type="Proteomes" id="UP000410492">
    <property type="component" value="Unassembled WGS sequence"/>
</dbReference>
<dbReference type="OrthoDB" id="7333821at2759"/>
<accession>A0A653BN64</accession>
<gene>
    <name evidence="1" type="ORF">CALMAC_LOCUS2380</name>
</gene>
<evidence type="ECO:0000313" key="2">
    <source>
        <dbReference type="Proteomes" id="UP000410492"/>
    </source>
</evidence>
<evidence type="ECO:0000313" key="1">
    <source>
        <dbReference type="EMBL" id="VEN36969.1"/>
    </source>
</evidence>
<dbReference type="EMBL" id="CAACVG010002865">
    <property type="protein sequence ID" value="VEN36969.1"/>
    <property type="molecule type" value="Genomic_DNA"/>
</dbReference>
<reference evidence="1 2" key="1">
    <citation type="submission" date="2019-01" db="EMBL/GenBank/DDBJ databases">
        <authorList>
            <person name="Sayadi A."/>
        </authorList>
    </citation>
    <scope>NUCLEOTIDE SEQUENCE [LARGE SCALE GENOMIC DNA]</scope>
</reference>
<sequence length="160" mass="18539">MAQSFITTYVNDYRQHRRKREPPCLPPDLEFGCDEDKDFWKVTDLFAEEQGMDITKAEAIVQQMQMKRLVSTYQHDYTGGTMKKLQDKPSELTTNVGFENQLLESCKLLFGPKTQKLLAPLVTSRHINGYMRTEGFYTPLTVYQRDIGQVAYNVLSKSQK</sequence>
<organism evidence="1 2">
    <name type="scientific">Callosobruchus maculatus</name>
    <name type="common">Southern cowpea weevil</name>
    <name type="synonym">Pulse bruchid</name>
    <dbReference type="NCBI Taxonomy" id="64391"/>
    <lineage>
        <taxon>Eukaryota</taxon>
        <taxon>Metazoa</taxon>
        <taxon>Ecdysozoa</taxon>
        <taxon>Arthropoda</taxon>
        <taxon>Hexapoda</taxon>
        <taxon>Insecta</taxon>
        <taxon>Pterygota</taxon>
        <taxon>Neoptera</taxon>
        <taxon>Endopterygota</taxon>
        <taxon>Coleoptera</taxon>
        <taxon>Polyphaga</taxon>
        <taxon>Cucujiformia</taxon>
        <taxon>Chrysomeloidea</taxon>
        <taxon>Chrysomelidae</taxon>
        <taxon>Bruchinae</taxon>
        <taxon>Bruchini</taxon>
        <taxon>Callosobruchus</taxon>
    </lineage>
</organism>